<feature type="compositionally biased region" description="Basic and acidic residues" evidence="1">
    <location>
        <begin position="1"/>
        <end position="16"/>
    </location>
</feature>
<organism evidence="3 4">
    <name type="scientific">Zymoseptoria tritici ST99CH_1A5</name>
    <dbReference type="NCBI Taxonomy" id="1276529"/>
    <lineage>
        <taxon>Eukaryota</taxon>
        <taxon>Fungi</taxon>
        <taxon>Dikarya</taxon>
        <taxon>Ascomycota</taxon>
        <taxon>Pezizomycotina</taxon>
        <taxon>Dothideomycetes</taxon>
        <taxon>Dothideomycetidae</taxon>
        <taxon>Mycosphaerellales</taxon>
        <taxon>Mycosphaerellaceae</taxon>
        <taxon>Zymoseptoria</taxon>
    </lineage>
</organism>
<evidence type="ECO:0000256" key="2">
    <source>
        <dbReference type="SAM" id="Phobius"/>
    </source>
</evidence>
<gene>
    <name evidence="3" type="ORF">ZT1A5_G11877</name>
</gene>
<keyword evidence="2" id="KW-1133">Transmembrane helix</keyword>
<keyword evidence="2" id="KW-0472">Membrane</keyword>
<feature type="compositionally biased region" description="Basic and acidic residues" evidence="1">
    <location>
        <begin position="36"/>
        <end position="45"/>
    </location>
</feature>
<dbReference type="Proteomes" id="UP000215453">
    <property type="component" value="Chromosome 18"/>
</dbReference>
<dbReference type="AlphaFoldDB" id="A0A1Y6M195"/>
<sequence length="164" mass="18471">MRHDDGDPHKKEDEKNQPPSTTTTTVQGRPRRPKRETKNHQKENKPGLIPLRRSEICSILIGSLGAILVLVIAFLIVRLIRTTRSPSPPSPTPTPTKTVTSVHTVHGVEETMVTRLEDEEYDEEYDEEDDEEDDEEEEAQMSGVCLDAAGELSMCRVTETGYWA</sequence>
<feature type="compositionally biased region" description="Polar residues" evidence="1">
    <location>
        <begin position="17"/>
        <end position="27"/>
    </location>
</feature>
<reference evidence="3 4" key="1">
    <citation type="submission" date="2016-10" db="EMBL/GenBank/DDBJ databases">
        <authorList>
            <person name="Varghese N."/>
        </authorList>
    </citation>
    <scope>NUCLEOTIDE SEQUENCE [LARGE SCALE GENOMIC DNA]</scope>
</reference>
<protein>
    <submittedName>
        <fullName evidence="3">Uncharacterized protein</fullName>
    </submittedName>
</protein>
<accession>A0A1Y6M195</accession>
<evidence type="ECO:0000256" key="1">
    <source>
        <dbReference type="SAM" id="MobiDB-lite"/>
    </source>
</evidence>
<evidence type="ECO:0000313" key="4">
    <source>
        <dbReference type="Proteomes" id="UP000215453"/>
    </source>
</evidence>
<proteinExistence type="predicted"/>
<feature type="transmembrane region" description="Helical" evidence="2">
    <location>
        <begin position="59"/>
        <end position="80"/>
    </location>
</feature>
<feature type="region of interest" description="Disordered" evidence="1">
    <location>
        <begin position="118"/>
        <end position="142"/>
    </location>
</feature>
<feature type="compositionally biased region" description="Acidic residues" evidence="1">
    <location>
        <begin position="118"/>
        <end position="139"/>
    </location>
</feature>
<keyword evidence="2" id="KW-0812">Transmembrane</keyword>
<feature type="region of interest" description="Disordered" evidence="1">
    <location>
        <begin position="83"/>
        <end position="102"/>
    </location>
</feature>
<dbReference type="EMBL" id="LT882693">
    <property type="protein sequence ID" value="SMY30424.1"/>
    <property type="molecule type" value="Genomic_DNA"/>
</dbReference>
<evidence type="ECO:0000313" key="3">
    <source>
        <dbReference type="EMBL" id="SMY30424.1"/>
    </source>
</evidence>
<name>A0A1Y6M195_ZYMTR</name>
<feature type="region of interest" description="Disordered" evidence="1">
    <location>
        <begin position="1"/>
        <end position="46"/>
    </location>
</feature>